<reference evidence="8 9" key="1">
    <citation type="submission" date="2019-12" db="EMBL/GenBank/DDBJ databases">
        <title>complete genome sequences of Pseudomonas putida str. WP8-W18-CRE-01 isolated from wastewater treatment plant effluent.</title>
        <authorList>
            <person name="Sekizuka T."/>
            <person name="Itokawa K."/>
            <person name="Yatsu K."/>
            <person name="Inamine Y."/>
            <person name="Kuroda M."/>
        </authorList>
    </citation>
    <scope>NUCLEOTIDE SEQUENCE [LARGE SCALE GENOMIC DNA]</scope>
    <source>
        <strain evidence="8 9">WP8-W18-CRE-01</strain>
    </source>
</reference>
<dbReference type="Gene3D" id="2.40.160.160">
    <property type="entry name" value="Inverse autotransporter, beta-domain"/>
    <property type="match status" value="1"/>
</dbReference>
<dbReference type="InterPro" id="IPR018392">
    <property type="entry name" value="LysM"/>
</dbReference>
<feature type="chain" id="PRO_5028249693" evidence="5">
    <location>
        <begin position="23"/>
        <end position="1674"/>
    </location>
</feature>
<dbReference type="SMART" id="SM00634">
    <property type="entry name" value="BID_1"/>
    <property type="match status" value="7"/>
</dbReference>
<dbReference type="Gene3D" id="2.60.40.10">
    <property type="entry name" value="Immunoglobulins"/>
    <property type="match status" value="9"/>
</dbReference>
<dbReference type="PRINTS" id="PR01369">
    <property type="entry name" value="INTIMIN"/>
</dbReference>
<dbReference type="SUPFAM" id="SSF49373">
    <property type="entry name" value="Invasin/intimin cell-adhesion fragments"/>
    <property type="match status" value="9"/>
</dbReference>
<evidence type="ECO:0000256" key="4">
    <source>
        <dbReference type="ARBA" id="ARBA00023237"/>
    </source>
</evidence>
<dbReference type="FunFam" id="2.40.160.160:FF:000001">
    <property type="entry name" value="Intimin-like inverse autotransporter SinH"/>
    <property type="match status" value="1"/>
</dbReference>
<dbReference type="GO" id="GO:0007155">
    <property type="term" value="P:cell adhesion"/>
    <property type="evidence" value="ECO:0007669"/>
    <property type="project" value="InterPro"/>
</dbReference>
<dbReference type="Pfam" id="PF01476">
    <property type="entry name" value="LysM"/>
    <property type="match status" value="1"/>
</dbReference>
<dbReference type="InterPro" id="IPR036779">
    <property type="entry name" value="LysM_dom_sf"/>
</dbReference>
<feature type="domain" description="Big-1" evidence="6">
    <location>
        <begin position="613"/>
        <end position="714"/>
    </location>
</feature>
<dbReference type="InterPro" id="IPR048658">
    <property type="entry name" value="Invasin_D4"/>
</dbReference>
<dbReference type="SMART" id="SM00257">
    <property type="entry name" value="LysM"/>
    <property type="match status" value="1"/>
</dbReference>
<accession>A0A6S5TRF0</accession>
<dbReference type="InterPro" id="IPR003535">
    <property type="entry name" value="Intimin/invasin_bac"/>
</dbReference>
<dbReference type="PROSITE" id="PS51127">
    <property type="entry name" value="BIG1"/>
    <property type="match status" value="3"/>
</dbReference>
<feature type="signal peptide" evidence="5">
    <location>
        <begin position="1"/>
        <end position="22"/>
    </location>
</feature>
<dbReference type="Gene3D" id="2.60.40.1080">
    <property type="match status" value="1"/>
</dbReference>
<dbReference type="InterPro" id="IPR015217">
    <property type="entry name" value="Invasin_dom_3"/>
</dbReference>
<dbReference type="InterPro" id="IPR024519">
    <property type="entry name" value="IAT_beta"/>
</dbReference>
<feature type="domain" description="Big-1" evidence="6">
    <location>
        <begin position="1046"/>
        <end position="1147"/>
    </location>
</feature>
<dbReference type="EMBL" id="AP022227">
    <property type="protein sequence ID" value="BBT39756.1"/>
    <property type="molecule type" value="Genomic_DNA"/>
</dbReference>
<dbReference type="InterPro" id="IPR003344">
    <property type="entry name" value="Big_1_dom"/>
</dbReference>
<organism evidence="8 9">
    <name type="scientific">Pseudomonas putida</name>
    <name type="common">Arthrobacter siderocapsulatus</name>
    <dbReference type="NCBI Taxonomy" id="303"/>
    <lineage>
        <taxon>Bacteria</taxon>
        <taxon>Pseudomonadati</taxon>
        <taxon>Pseudomonadota</taxon>
        <taxon>Gammaproteobacteria</taxon>
        <taxon>Pseudomonadales</taxon>
        <taxon>Pseudomonadaceae</taxon>
        <taxon>Pseudomonas</taxon>
    </lineage>
</organism>
<comment type="subcellular location">
    <subcellularLocation>
        <location evidence="1">Cell outer membrane</location>
    </subcellularLocation>
</comment>
<dbReference type="Gene3D" id="3.10.350.10">
    <property type="entry name" value="LysM domain"/>
    <property type="match status" value="1"/>
</dbReference>
<dbReference type="InterPro" id="IPR051715">
    <property type="entry name" value="Intimin-Invasin_domain"/>
</dbReference>
<dbReference type="Pfam" id="PF09134">
    <property type="entry name" value="Invasin_D3"/>
    <property type="match status" value="8"/>
</dbReference>
<evidence type="ECO:0000256" key="1">
    <source>
        <dbReference type="ARBA" id="ARBA00004442"/>
    </source>
</evidence>
<dbReference type="InterPro" id="IPR008964">
    <property type="entry name" value="Invasin/intimin_cell_adhesion"/>
</dbReference>
<dbReference type="InterPro" id="IPR013783">
    <property type="entry name" value="Ig-like_fold"/>
</dbReference>
<keyword evidence="5" id="KW-0732">Signal</keyword>
<keyword evidence="4" id="KW-0998">Cell outer membrane</keyword>
<protein>
    <submittedName>
        <fullName evidence="8">Intimin-like adhesin FdeC</fullName>
    </submittedName>
</protein>
<name>A0A6S5TRF0_PSEPU</name>
<keyword evidence="3" id="KW-0472">Membrane</keyword>
<gene>
    <name evidence="8" type="ORF">WP8W18C01_20970</name>
</gene>
<dbReference type="Pfam" id="PF21764">
    <property type="entry name" value="Invasin_D4"/>
    <property type="match status" value="1"/>
</dbReference>
<evidence type="ECO:0000259" key="6">
    <source>
        <dbReference type="PROSITE" id="PS51127"/>
    </source>
</evidence>
<comment type="similarity">
    <text evidence="2">Belongs to the intimin/invasin family.</text>
</comment>
<evidence type="ECO:0000256" key="3">
    <source>
        <dbReference type="ARBA" id="ARBA00023136"/>
    </source>
</evidence>
<dbReference type="PANTHER" id="PTHR39576">
    <property type="entry name" value="ATTACHING AND EFFACING PROTEIN HOMOLOG-RELATED-RELATED"/>
    <property type="match status" value="1"/>
</dbReference>
<evidence type="ECO:0000313" key="8">
    <source>
        <dbReference type="EMBL" id="BBT39756.1"/>
    </source>
</evidence>
<dbReference type="PROSITE" id="PS51782">
    <property type="entry name" value="LYSM"/>
    <property type="match status" value="1"/>
</dbReference>
<evidence type="ECO:0000313" key="9">
    <source>
        <dbReference type="Proteomes" id="UP000515680"/>
    </source>
</evidence>
<feature type="domain" description="Big-1" evidence="6">
    <location>
        <begin position="938"/>
        <end position="1038"/>
    </location>
</feature>
<proteinExistence type="inferred from homology"/>
<dbReference type="PANTHER" id="PTHR39576:SF2">
    <property type="entry name" value="ATTACHING AND EFFACING PROTEIN HOMOLOG-RELATED"/>
    <property type="match status" value="1"/>
</dbReference>
<dbReference type="Pfam" id="PF11924">
    <property type="entry name" value="IAT_beta"/>
    <property type="match status" value="1"/>
</dbReference>
<evidence type="ECO:0000256" key="5">
    <source>
        <dbReference type="SAM" id="SignalP"/>
    </source>
</evidence>
<evidence type="ECO:0000256" key="2">
    <source>
        <dbReference type="ARBA" id="ARBA00010116"/>
    </source>
</evidence>
<feature type="domain" description="LysM" evidence="7">
    <location>
        <begin position="37"/>
        <end position="85"/>
    </location>
</feature>
<sequence>MNIAIQATLPLTLALTPTHAGAASDQKPGAVHTQRTFLHTLAPGETVERVAARFNMTVAELRTLNQGRTFTNGFDNLRPGDRLEVPSAPRVALPELNSNGVTRETLDNQDEEQARKAASLASGTANFLTADVNKSDAAASMARGMAASEVSTQTQEWLSRFGTARVQIDVDDKLSLASSSLDLLLPVRDEEKHLLFTQGSIHRTDDRNQANLGVGVRRFNDGYMLGANTFFDHDLSRSHSRLGVGVEYWRDYLKLSANGYHRLSSWRTSPDLDDYQERPANGWDVRAEGWLPSMPQLGGKLTYEKYYGSEVGLFGKDNRKKNPHAITTGVTYTPIPLLTFSAEQRRGNAGASDTQFGMQFNWSLGQSWSKQTDPSKVAAMRTLAGSRYDLVERNNNIVLEYRKKEVIRLNVARQLAGASGERKSLQVTVQSKYGLERIDWSAATLLQAGGKIEHLGGSDYQLTLPQYRTGAQAVNTYTLHGVAVDKQGNRSNRSETQVTVNAPVFDAARSTFLPTDSVVPTKGGVQVVTLTVRDAQDGLIDVPLSDLNMAVTRGTASTGAKVSDFSRKSVGVYEVTVTAGTLPEALTLTPSVQNTALAQANIAIMDRVPDAGTSTFKIAPDEIDTTGTDVATLTLTANDADGNPVPDIADQLTFAIKDAAGTSPGTGITLGPVTETTAGSYSARLSGTKAGVWTVTPQFKGSALGTLKGTVTLTAGPIAAARSTLTAAPNKIIAGGGAISVLTLTAKDAEDNPISDIASKLSFSVKNDSGADAGSDVTVTALTESAPGVYKANLSGTKADTWTVTPLFESAALDLEEKVIVEPGAVDVGKSVFTANPLSVVVGTGESDLKLEAKDAQGNPVSGIAANLSFDVRDSFGTPAGSEVTITRLQETTPGIYTAKLSGTKAEVWTVTPQLEGSAMSGLATDVTLVAGTLDTSLSKFTAAPNPIVANGGDSSQLTLSAKDAKNNPISGLATKLTFTVKNDHGQEAGTAVTIENLSESAPGTYTATLKGSKADTWTVALILDGAATGMSEKVMLIAGVVDAGTSTIAAAPDTITANGSTPSELTFTAKDAKGNPVTGIVGDLAFNVTDSAGGAAGSDVTVEPLKETTPGTYTATLKGSKADVWTVTPQLKGSAIGSLAAKVTLTPDAPDASRSSFAAAPPPIEASGSAYSVLTFTAMDAKDNPVTKSADKVTFSVKDSSGGDAGSDITVTEVKETSPGVYEAKLSGTKVDTWTVRPVFEGAAVGSLSETVTLIAGPVAPGTSSFTANPPRVLAGSGNTSKLTFTAQDAHNNPVTGLASKLKFIVEGTAGTPAPGDVDVSAITEIGTTGVYEASLGGTRVGTYTVTPQADSVDLTALAQPVELYSAAPPAEAHSDIKVSKDKILSDGVDQSKITFTVADDADRPVSGIADKIIFVAVDNGGTPETNIQFGAITEEGTTGVYTSWVSGDVAGKFKGQYRVVPRIEGKQWRIGAPFELLSIEFSGARNTYGTVFPFPANQGFPTTAFLGAEFTLVLSANANPNDYEWTSDVDWLAHQGAGRFKYISTPPRGRITVTIQAKRKGSNTQMTYNFTKWSWFYVGEKSMSITPDDYRSLCVAKGMGTVSQEVYTKEDPLMNRKGLLTEWEELTASDYFFLKDDVDGKWTRVPGTKFNASPDDPKDLTKPVRLLCWLII</sequence>
<dbReference type="InterPro" id="IPR038177">
    <property type="entry name" value="IAT_beta_sf"/>
</dbReference>
<evidence type="ECO:0000259" key="7">
    <source>
        <dbReference type="PROSITE" id="PS51782"/>
    </source>
</evidence>
<dbReference type="RefSeq" id="WP_182818709.1">
    <property type="nucleotide sequence ID" value="NZ_AP022227.1"/>
</dbReference>
<dbReference type="Proteomes" id="UP000515680">
    <property type="component" value="Chromosome"/>
</dbReference>
<dbReference type="GO" id="GO:0009279">
    <property type="term" value="C:cell outer membrane"/>
    <property type="evidence" value="ECO:0007669"/>
    <property type="project" value="UniProtKB-SubCell"/>
</dbReference>